<comment type="subcellular location">
    <subcellularLocation>
        <location evidence="1">Membrane</location>
        <topology evidence="1">Multi-pass membrane protein</topology>
    </subcellularLocation>
</comment>
<feature type="transmembrane region" description="Helical" evidence="5">
    <location>
        <begin position="41"/>
        <end position="62"/>
    </location>
</feature>
<reference evidence="7" key="1">
    <citation type="submission" date="2018-09" db="EMBL/GenBank/DDBJ databases">
        <authorList>
            <person name="Livingstone P.G."/>
            <person name="Whitworth D.E."/>
        </authorList>
    </citation>
    <scope>NUCLEOTIDE SEQUENCE [LARGE SCALE GENOMIC DNA]</scope>
    <source>
        <strain evidence="7">CA043D</strain>
    </source>
</reference>
<feature type="transmembrane region" description="Helical" evidence="5">
    <location>
        <begin position="137"/>
        <end position="158"/>
    </location>
</feature>
<gene>
    <name evidence="6" type="ORF">D7X32_35055</name>
</gene>
<keyword evidence="2 5" id="KW-0812">Transmembrane</keyword>
<evidence type="ECO:0000256" key="5">
    <source>
        <dbReference type="SAM" id="Phobius"/>
    </source>
</evidence>
<evidence type="ECO:0000256" key="2">
    <source>
        <dbReference type="ARBA" id="ARBA00022692"/>
    </source>
</evidence>
<name>A0A3A8K4R5_9BACT</name>
<feature type="transmembrane region" description="Helical" evidence="5">
    <location>
        <begin position="96"/>
        <end position="117"/>
    </location>
</feature>
<sequence>MDGLQALIGLMISTFIVALGLSQGLSWHLGDLGRGVRQPAFARGLGVSLVGVPLLAIIVVKVLPVPPIAAGVIALMAFCPGLPMALNVVSREKGNLALSLALSITLSIVAIVLLPWSLKLLAQLFPLAIQPPPYRVVVSRVMLPFLVPFALGVGLKKLSPVWAGRLRKPVKIYFNIALLVAVLALVVASFPLLKRFQFWGFVAMGVVTLGSAALGHVAGRPRPGDRTSLAISAAFGNPAFAFCLGGSTYPMKTLLGAMGLYLILRTVALVPYLLWNRRHQASERGGGPMLPTGRRASANP</sequence>
<dbReference type="GO" id="GO:0016020">
    <property type="term" value="C:membrane"/>
    <property type="evidence" value="ECO:0007669"/>
    <property type="project" value="UniProtKB-SubCell"/>
</dbReference>
<evidence type="ECO:0000256" key="4">
    <source>
        <dbReference type="ARBA" id="ARBA00023136"/>
    </source>
</evidence>
<dbReference type="Pfam" id="PF01758">
    <property type="entry name" value="SBF"/>
    <property type="match status" value="1"/>
</dbReference>
<dbReference type="InterPro" id="IPR002657">
    <property type="entry name" value="BilAc:Na_symport/Acr3"/>
</dbReference>
<keyword evidence="4 5" id="KW-0472">Membrane</keyword>
<feature type="transmembrane region" description="Helical" evidence="5">
    <location>
        <begin position="6"/>
        <end position="29"/>
    </location>
</feature>
<organism evidence="6 7">
    <name type="scientific">Corallococcus carmarthensis</name>
    <dbReference type="NCBI Taxonomy" id="2316728"/>
    <lineage>
        <taxon>Bacteria</taxon>
        <taxon>Pseudomonadati</taxon>
        <taxon>Myxococcota</taxon>
        <taxon>Myxococcia</taxon>
        <taxon>Myxococcales</taxon>
        <taxon>Cystobacterineae</taxon>
        <taxon>Myxococcaceae</taxon>
        <taxon>Corallococcus</taxon>
    </lineage>
</organism>
<comment type="caution">
    <text evidence="6">The sequence shown here is derived from an EMBL/GenBank/DDBJ whole genome shotgun (WGS) entry which is preliminary data.</text>
</comment>
<dbReference type="Gene3D" id="1.20.1530.20">
    <property type="match status" value="1"/>
</dbReference>
<evidence type="ECO:0000256" key="1">
    <source>
        <dbReference type="ARBA" id="ARBA00004141"/>
    </source>
</evidence>
<dbReference type="EMBL" id="RAWE01000203">
    <property type="protein sequence ID" value="RKG96723.1"/>
    <property type="molecule type" value="Genomic_DNA"/>
</dbReference>
<feature type="transmembrane region" description="Helical" evidence="5">
    <location>
        <begin position="170"/>
        <end position="190"/>
    </location>
</feature>
<feature type="transmembrane region" description="Helical" evidence="5">
    <location>
        <begin position="255"/>
        <end position="275"/>
    </location>
</feature>
<dbReference type="OrthoDB" id="5380820at2"/>
<dbReference type="RefSeq" id="WP_120606923.1">
    <property type="nucleotide sequence ID" value="NZ_JABFJX010000645.1"/>
</dbReference>
<accession>A0A3A8K4R5</accession>
<feature type="transmembrane region" description="Helical" evidence="5">
    <location>
        <begin position="68"/>
        <end position="89"/>
    </location>
</feature>
<feature type="transmembrane region" description="Helical" evidence="5">
    <location>
        <begin position="229"/>
        <end position="249"/>
    </location>
</feature>
<proteinExistence type="predicted"/>
<keyword evidence="7" id="KW-1185">Reference proteome</keyword>
<dbReference type="AlphaFoldDB" id="A0A3A8K4R5"/>
<evidence type="ECO:0000256" key="3">
    <source>
        <dbReference type="ARBA" id="ARBA00022989"/>
    </source>
</evidence>
<keyword evidence="3 5" id="KW-1133">Transmembrane helix</keyword>
<dbReference type="InterPro" id="IPR038770">
    <property type="entry name" value="Na+/solute_symporter_sf"/>
</dbReference>
<dbReference type="Proteomes" id="UP000268313">
    <property type="component" value="Unassembled WGS sequence"/>
</dbReference>
<evidence type="ECO:0000313" key="6">
    <source>
        <dbReference type="EMBL" id="RKG96723.1"/>
    </source>
</evidence>
<feature type="transmembrane region" description="Helical" evidence="5">
    <location>
        <begin position="196"/>
        <end position="217"/>
    </location>
</feature>
<evidence type="ECO:0000313" key="7">
    <source>
        <dbReference type="Proteomes" id="UP000268313"/>
    </source>
</evidence>
<protein>
    <submittedName>
        <fullName evidence="6">Symporter</fullName>
    </submittedName>
</protein>